<dbReference type="AlphaFoldDB" id="A0A6A5UV97"/>
<accession>A0A6A5UV97</accession>
<keyword evidence="2" id="KW-1185">Reference proteome</keyword>
<gene>
    <name evidence="1" type="ORF">BU23DRAFT_573001</name>
</gene>
<name>A0A6A5UV97_9PLEO</name>
<organism evidence="1 2">
    <name type="scientific">Bimuria novae-zelandiae CBS 107.79</name>
    <dbReference type="NCBI Taxonomy" id="1447943"/>
    <lineage>
        <taxon>Eukaryota</taxon>
        <taxon>Fungi</taxon>
        <taxon>Dikarya</taxon>
        <taxon>Ascomycota</taxon>
        <taxon>Pezizomycotina</taxon>
        <taxon>Dothideomycetes</taxon>
        <taxon>Pleosporomycetidae</taxon>
        <taxon>Pleosporales</taxon>
        <taxon>Massarineae</taxon>
        <taxon>Didymosphaeriaceae</taxon>
        <taxon>Bimuria</taxon>
    </lineage>
</organism>
<evidence type="ECO:0000313" key="2">
    <source>
        <dbReference type="Proteomes" id="UP000800036"/>
    </source>
</evidence>
<reference evidence="1" key="1">
    <citation type="journal article" date="2020" name="Stud. Mycol.">
        <title>101 Dothideomycetes genomes: a test case for predicting lifestyles and emergence of pathogens.</title>
        <authorList>
            <person name="Haridas S."/>
            <person name="Albert R."/>
            <person name="Binder M."/>
            <person name="Bloem J."/>
            <person name="Labutti K."/>
            <person name="Salamov A."/>
            <person name="Andreopoulos B."/>
            <person name="Baker S."/>
            <person name="Barry K."/>
            <person name="Bills G."/>
            <person name="Bluhm B."/>
            <person name="Cannon C."/>
            <person name="Castanera R."/>
            <person name="Culley D."/>
            <person name="Daum C."/>
            <person name="Ezra D."/>
            <person name="Gonzalez J."/>
            <person name="Henrissat B."/>
            <person name="Kuo A."/>
            <person name="Liang C."/>
            <person name="Lipzen A."/>
            <person name="Lutzoni F."/>
            <person name="Magnuson J."/>
            <person name="Mondo S."/>
            <person name="Nolan M."/>
            <person name="Ohm R."/>
            <person name="Pangilinan J."/>
            <person name="Park H.-J."/>
            <person name="Ramirez L."/>
            <person name="Alfaro M."/>
            <person name="Sun H."/>
            <person name="Tritt A."/>
            <person name="Yoshinaga Y."/>
            <person name="Zwiers L.-H."/>
            <person name="Turgeon B."/>
            <person name="Goodwin S."/>
            <person name="Spatafora J."/>
            <person name="Crous P."/>
            <person name="Grigoriev I."/>
        </authorList>
    </citation>
    <scope>NUCLEOTIDE SEQUENCE</scope>
    <source>
        <strain evidence="1">CBS 107.79</strain>
    </source>
</reference>
<dbReference type="Proteomes" id="UP000800036">
    <property type="component" value="Unassembled WGS sequence"/>
</dbReference>
<evidence type="ECO:0000313" key="1">
    <source>
        <dbReference type="EMBL" id="KAF1967692.1"/>
    </source>
</evidence>
<dbReference type="EMBL" id="ML976729">
    <property type="protein sequence ID" value="KAF1967692.1"/>
    <property type="molecule type" value="Genomic_DNA"/>
</dbReference>
<protein>
    <submittedName>
        <fullName evidence="1">Uncharacterized protein</fullName>
    </submittedName>
</protein>
<sequence length="194" mass="21924">MPRSTLDVNGVNCIAVLLHVRTSNDIQFVVRSLRIRKEPRGSLGDDRKRVCDRSSVGHFAVGEYENRGGPSVVQFHIAYIYPPQCPMVQYRARPLIEDLYQRLDMHIPSGSLHRSFTGASCPSTCRIRYSLAGMCLGGARIVTPPPHIGCIYARACCFKNQVYVVLSRAWGQRGTIFRLPPNKEENQHLEYIHV</sequence>
<proteinExistence type="predicted"/>